<sequence>MLYVLINRDFATAVRYPAYFNDGVGKRNGDVGGELLLLRHSVVIDCNDSVIHDFDDIVGNQIVVIDQRTDQRIKAFKTQPNASARLDRLTIVLRLL</sequence>
<reference evidence="1" key="1">
    <citation type="submission" date="2019-08" db="EMBL/GenBank/DDBJ databases">
        <authorList>
            <person name="Kucharzyk K."/>
            <person name="Murdoch R.W."/>
            <person name="Higgins S."/>
            <person name="Loffler F."/>
        </authorList>
    </citation>
    <scope>NUCLEOTIDE SEQUENCE</scope>
</reference>
<proteinExistence type="predicted"/>
<comment type="caution">
    <text evidence="1">The sequence shown here is derived from an EMBL/GenBank/DDBJ whole genome shotgun (WGS) entry which is preliminary data.</text>
</comment>
<gene>
    <name evidence="1" type="ORF">SDC9_152086</name>
</gene>
<dbReference type="EMBL" id="VSSQ01050758">
    <property type="protein sequence ID" value="MPN04838.1"/>
    <property type="molecule type" value="Genomic_DNA"/>
</dbReference>
<name>A0A645ES44_9ZZZZ</name>
<dbReference type="AlphaFoldDB" id="A0A645ES44"/>
<evidence type="ECO:0000313" key="1">
    <source>
        <dbReference type="EMBL" id="MPN04838.1"/>
    </source>
</evidence>
<accession>A0A645ES44</accession>
<protein>
    <submittedName>
        <fullName evidence="1">Uncharacterized protein</fullName>
    </submittedName>
</protein>
<organism evidence="1">
    <name type="scientific">bioreactor metagenome</name>
    <dbReference type="NCBI Taxonomy" id="1076179"/>
    <lineage>
        <taxon>unclassified sequences</taxon>
        <taxon>metagenomes</taxon>
        <taxon>ecological metagenomes</taxon>
    </lineage>
</organism>